<dbReference type="OrthoDB" id="9816185at2"/>
<comment type="caution">
    <text evidence="1">The sequence shown here is derived from an EMBL/GenBank/DDBJ whole genome shotgun (WGS) entry which is preliminary data.</text>
</comment>
<dbReference type="AlphaFoldDB" id="A0A1R1B5W8"/>
<dbReference type="Gene3D" id="1.10.30.50">
    <property type="match status" value="1"/>
</dbReference>
<dbReference type="Proteomes" id="UP000187074">
    <property type="component" value="Unassembled WGS sequence"/>
</dbReference>
<evidence type="ECO:0000313" key="1">
    <source>
        <dbReference type="EMBL" id="OME94972.1"/>
    </source>
</evidence>
<organism evidence="1 2">
    <name type="scientific">Paenibacillus lautus</name>
    <name type="common">Bacillus lautus</name>
    <dbReference type="NCBI Taxonomy" id="1401"/>
    <lineage>
        <taxon>Bacteria</taxon>
        <taxon>Bacillati</taxon>
        <taxon>Bacillota</taxon>
        <taxon>Bacilli</taxon>
        <taxon>Bacillales</taxon>
        <taxon>Paenibacillaceae</taxon>
        <taxon>Paenibacillus</taxon>
    </lineage>
</organism>
<evidence type="ECO:0000313" key="2">
    <source>
        <dbReference type="Proteomes" id="UP000187074"/>
    </source>
</evidence>
<protein>
    <recommendedName>
        <fullName evidence="3">HNH endonuclease</fullName>
    </recommendedName>
</protein>
<sequence length="284" mass="33528">MRNLLRISEFLPQEIYNMIVSKKRNPYKDILFLHDDNLDATSCIQNRVMKRYEEYIVNSNELSVITEDEFSVHERNCLLNCYTSDSQAMRWLYNNVFDIQDIFNKDKCPYCGINSPSTRDHYLPKELFPEYSILSYNLIPCCGDCNSYKGSRWKDEITGRRLFINFYFDRIPSDIFLTANISINDGIPLVEINLTPPNEDEIYFIIRSHFKLLKVIERIEYQVNSYVFGIFNNNQSSLQQGLTRVDLKQNMVIDIGNIEKNHGVNYWKAVVSRGILECDYFFEL</sequence>
<dbReference type="RefSeq" id="WP_076321792.1">
    <property type="nucleotide sequence ID" value="NZ_MRTF01000002.1"/>
</dbReference>
<reference evidence="1 2" key="1">
    <citation type="submission" date="2016-11" db="EMBL/GenBank/DDBJ databases">
        <title>Paenibacillus species isolates.</title>
        <authorList>
            <person name="Beno S.M."/>
        </authorList>
    </citation>
    <scope>NUCLEOTIDE SEQUENCE [LARGE SCALE GENOMIC DNA]</scope>
    <source>
        <strain evidence="1 2">FSL F4-0100</strain>
    </source>
</reference>
<dbReference type="EMBL" id="MRTF01000002">
    <property type="protein sequence ID" value="OME94972.1"/>
    <property type="molecule type" value="Genomic_DNA"/>
</dbReference>
<name>A0A1R1B5W8_PAELA</name>
<evidence type="ECO:0008006" key="3">
    <source>
        <dbReference type="Google" id="ProtNLM"/>
    </source>
</evidence>
<accession>A0A1R1B5W8</accession>
<gene>
    <name evidence="1" type="ORF">BK123_07730</name>
</gene>
<dbReference type="STRING" id="1401.BK123_07730"/>
<proteinExistence type="predicted"/>